<evidence type="ECO:0000256" key="3">
    <source>
        <dbReference type="PROSITE-ProRule" id="PRU00221"/>
    </source>
</evidence>
<dbReference type="AlphaFoldDB" id="A0A9P0ANW0"/>
<feature type="region of interest" description="Disordered" evidence="4">
    <location>
        <begin position="558"/>
        <end position="580"/>
    </location>
</feature>
<sequence length="616" mass="69778">MEQRVTGNSTQYIWGRSYFSPNYDFRKIFYDKLLSAKTFYQRDLIAHFGCVNAIEFSKDGSQLVSGGDDRRVLLWDVQSALRGENSPVAMKTSHVSNIFCLAIDSRKETIFSGGNDDQVIVHNIKTGEPVQYFLHHQSIYGISMDPFNDNLIAIACDDGKVVLHDIRESSSTEHFVLASSSSAFHSVYFNPSESRLLATANATEGAALWDIRKPKQMLLRFGKQTGVQSCMSVRWDQMGSRLLALRRRLPPVLYSVASTKPIAQFDHAGYYNSCTMKSCSFGGDRDQFVLSGSDDFNLYIWKTPKTCAKGNWIKSAHMVLKGHRSIVNQVRYDPNTNIIASSGVEKLIKFWSCSPYPPRDDDDDEELALRHSPRKVFTHEEYLRYVLMNGEFIISHDYTNKSTNEDPRMMAFFDSLVQREIEGWSSDNSNSSFVDDDSSDESSSSESELDENSGSSPSRTSILESIRTVKPPIGMVTPERKTQSNVSECSDDESDKDHNPIVELIAKKRSQLVKMAKNGQNEFHSVRKRLKLNKNDSIYSEDDSCRFNIKIRYGESSNASTSESDRCPVSSNSNSYYATGTKRRKNRVGCYKTKNFRKYVLRSRCETESDSEGCVN</sequence>
<gene>
    <name evidence="5" type="ORF">BEMITA_LOCUS14017</name>
</gene>
<dbReference type="PROSITE" id="PS50082">
    <property type="entry name" value="WD_REPEATS_2"/>
    <property type="match status" value="2"/>
</dbReference>
<protein>
    <submittedName>
        <fullName evidence="5">Uncharacterized protein</fullName>
    </submittedName>
</protein>
<accession>A0A9P0ANW0</accession>
<dbReference type="Gene3D" id="2.130.10.10">
    <property type="entry name" value="YVTN repeat-like/Quinoprotein amine dehydrogenase"/>
    <property type="match status" value="2"/>
</dbReference>
<feature type="compositionally biased region" description="Low complexity" evidence="4">
    <location>
        <begin position="441"/>
        <end position="456"/>
    </location>
</feature>
<evidence type="ECO:0000256" key="4">
    <source>
        <dbReference type="SAM" id="MobiDB-lite"/>
    </source>
</evidence>
<dbReference type="SUPFAM" id="SSF50978">
    <property type="entry name" value="WD40 repeat-like"/>
    <property type="match status" value="1"/>
</dbReference>
<name>A0A9P0ANW0_BEMTA</name>
<organism evidence="5 6">
    <name type="scientific">Bemisia tabaci</name>
    <name type="common">Sweetpotato whitefly</name>
    <name type="synonym">Aleurodes tabaci</name>
    <dbReference type="NCBI Taxonomy" id="7038"/>
    <lineage>
        <taxon>Eukaryota</taxon>
        <taxon>Metazoa</taxon>
        <taxon>Ecdysozoa</taxon>
        <taxon>Arthropoda</taxon>
        <taxon>Hexapoda</taxon>
        <taxon>Insecta</taxon>
        <taxon>Pterygota</taxon>
        <taxon>Neoptera</taxon>
        <taxon>Paraneoptera</taxon>
        <taxon>Hemiptera</taxon>
        <taxon>Sternorrhyncha</taxon>
        <taxon>Aleyrodoidea</taxon>
        <taxon>Aleyrodidae</taxon>
        <taxon>Aleyrodinae</taxon>
        <taxon>Bemisia</taxon>
    </lineage>
</organism>
<keyword evidence="1 3" id="KW-0853">WD repeat</keyword>
<keyword evidence="6" id="KW-1185">Reference proteome</keyword>
<dbReference type="InterPro" id="IPR001680">
    <property type="entry name" value="WD40_rpt"/>
</dbReference>
<dbReference type="GO" id="GO:0005737">
    <property type="term" value="C:cytoplasm"/>
    <property type="evidence" value="ECO:0007669"/>
    <property type="project" value="TreeGrafter"/>
</dbReference>
<evidence type="ECO:0000256" key="2">
    <source>
        <dbReference type="ARBA" id="ARBA00022737"/>
    </source>
</evidence>
<evidence type="ECO:0000313" key="6">
    <source>
        <dbReference type="Proteomes" id="UP001152759"/>
    </source>
</evidence>
<dbReference type="PROSITE" id="PS00678">
    <property type="entry name" value="WD_REPEATS_1"/>
    <property type="match status" value="1"/>
</dbReference>
<dbReference type="InterPro" id="IPR045151">
    <property type="entry name" value="DCAF8"/>
</dbReference>
<feature type="repeat" description="WD" evidence="3">
    <location>
        <begin position="44"/>
        <end position="79"/>
    </location>
</feature>
<dbReference type="PANTHER" id="PTHR15574">
    <property type="entry name" value="WD REPEAT DOMAIN-CONTAINING FAMILY"/>
    <property type="match status" value="1"/>
</dbReference>
<dbReference type="InterPro" id="IPR015943">
    <property type="entry name" value="WD40/YVTN_repeat-like_dom_sf"/>
</dbReference>
<feature type="repeat" description="WD" evidence="3">
    <location>
        <begin position="320"/>
        <end position="352"/>
    </location>
</feature>
<dbReference type="PANTHER" id="PTHR15574:SF43">
    <property type="entry name" value="DDB1- AND CUL4-ASSOCIATED FACTOR 5"/>
    <property type="match status" value="1"/>
</dbReference>
<dbReference type="InterPro" id="IPR019775">
    <property type="entry name" value="WD40_repeat_CS"/>
</dbReference>
<reference evidence="5" key="1">
    <citation type="submission" date="2021-12" db="EMBL/GenBank/DDBJ databases">
        <authorList>
            <person name="King R."/>
        </authorList>
    </citation>
    <scope>NUCLEOTIDE SEQUENCE</scope>
</reference>
<proteinExistence type="predicted"/>
<dbReference type="GO" id="GO:0045717">
    <property type="term" value="P:negative regulation of fatty acid biosynthetic process"/>
    <property type="evidence" value="ECO:0007669"/>
    <property type="project" value="TreeGrafter"/>
</dbReference>
<feature type="compositionally biased region" description="Polar residues" evidence="4">
    <location>
        <begin position="569"/>
        <end position="578"/>
    </location>
</feature>
<dbReference type="GO" id="GO:0080008">
    <property type="term" value="C:Cul4-RING E3 ubiquitin ligase complex"/>
    <property type="evidence" value="ECO:0007669"/>
    <property type="project" value="TreeGrafter"/>
</dbReference>
<dbReference type="PROSITE" id="PS50294">
    <property type="entry name" value="WD_REPEATS_REGION"/>
    <property type="match status" value="2"/>
</dbReference>
<dbReference type="InterPro" id="IPR036322">
    <property type="entry name" value="WD40_repeat_dom_sf"/>
</dbReference>
<evidence type="ECO:0000313" key="5">
    <source>
        <dbReference type="EMBL" id="CAH0395887.1"/>
    </source>
</evidence>
<dbReference type="SMART" id="SM00320">
    <property type="entry name" value="WD40"/>
    <property type="match status" value="6"/>
</dbReference>
<keyword evidence="2" id="KW-0677">Repeat</keyword>
<feature type="region of interest" description="Disordered" evidence="4">
    <location>
        <begin position="425"/>
        <end position="497"/>
    </location>
</feature>
<dbReference type="Pfam" id="PF00400">
    <property type="entry name" value="WD40"/>
    <property type="match status" value="2"/>
</dbReference>
<dbReference type="KEGG" id="btab:109040377"/>
<evidence type="ECO:0000256" key="1">
    <source>
        <dbReference type="ARBA" id="ARBA00022574"/>
    </source>
</evidence>
<dbReference type="EMBL" id="OU963870">
    <property type="protein sequence ID" value="CAH0395887.1"/>
    <property type="molecule type" value="Genomic_DNA"/>
</dbReference>
<dbReference type="Proteomes" id="UP001152759">
    <property type="component" value="Chromosome 9"/>
</dbReference>